<dbReference type="PANTHER" id="PTHR34072:SF57">
    <property type="entry name" value="RNA-DIRECTED DNA POLYMERASE"/>
    <property type="match status" value="1"/>
</dbReference>
<organism evidence="9 10">
    <name type="scientific">Mucuna pruriens</name>
    <name type="common">Velvet bean</name>
    <name type="synonym">Dolichos pruriens</name>
    <dbReference type="NCBI Taxonomy" id="157652"/>
    <lineage>
        <taxon>Eukaryota</taxon>
        <taxon>Viridiplantae</taxon>
        <taxon>Streptophyta</taxon>
        <taxon>Embryophyta</taxon>
        <taxon>Tracheophyta</taxon>
        <taxon>Spermatophyta</taxon>
        <taxon>Magnoliopsida</taxon>
        <taxon>eudicotyledons</taxon>
        <taxon>Gunneridae</taxon>
        <taxon>Pentapetalae</taxon>
        <taxon>rosids</taxon>
        <taxon>fabids</taxon>
        <taxon>Fabales</taxon>
        <taxon>Fabaceae</taxon>
        <taxon>Papilionoideae</taxon>
        <taxon>50 kb inversion clade</taxon>
        <taxon>NPAAA clade</taxon>
        <taxon>indigoferoid/millettioid clade</taxon>
        <taxon>Phaseoleae</taxon>
        <taxon>Mucuna</taxon>
    </lineage>
</organism>
<dbReference type="InterPro" id="IPR043502">
    <property type="entry name" value="DNA/RNA_pol_sf"/>
</dbReference>
<dbReference type="EMBL" id="QJKJ01007879">
    <property type="protein sequence ID" value="RDX81607.1"/>
    <property type="molecule type" value="Genomic_DNA"/>
</dbReference>
<keyword evidence="4" id="KW-0255">Endonuclease</keyword>
<dbReference type="PANTHER" id="PTHR34072">
    <property type="entry name" value="ENZYMATIC POLYPROTEIN-RELATED"/>
    <property type="match status" value="1"/>
</dbReference>
<dbReference type="SUPFAM" id="SSF56672">
    <property type="entry name" value="DNA/RNA polymerases"/>
    <property type="match status" value="1"/>
</dbReference>
<feature type="region of interest" description="Disordered" evidence="7">
    <location>
        <begin position="14"/>
        <end position="34"/>
    </location>
</feature>
<evidence type="ECO:0000313" key="10">
    <source>
        <dbReference type="Proteomes" id="UP000257109"/>
    </source>
</evidence>
<keyword evidence="3" id="KW-0540">Nuclease</keyword>
<evidence type="ECO:0000256" key="7">
    <source>
        <dbReference type="SAM" id="MobiDB-lite"/>
    </source>
</evidence>
<keyword evidence="2" id="KW-0548">Nucleotidyltransferase</keyword>
<keyword evidence="10" id="KW-1185">Reference proteome</keyword>
<dbReference type="Pfam" id="PF17917">
    <property type="entry name" value="RT_RNaseH"/>
    <property type="match status" value="1"/>
</dbReference>
<dbReference type="Proteomes" id="UP000257109">
    <property type="component" value="Unassembled WGS sequence"/>
</dbReference>
<accession>A0A371FTD5</accession>
<comment type="caution">
    <text evidence="9">The sequence shown here is derived from an EMBL/GenBank/DDBJ whole genome shotgun (WGS) entry which is preliminary data.</text>
</comment>
<dbReference type="Gene3D" id="3.30.70.270">
    <property type="match status" value="1"/>
</dbReference>
<dbReference type="OrthoDB" id="532959at2759"/>
<evidence type="ECO:0000256" key="3">
    <source>
        <dbReference type="ARBA" id="ARBA00022722"/>
    </source>
</evidence>
<dbReference type="GO" id="GO:0003964">
    <property type="term" value="F:RNA-directed DNA polymerase activity"/>
    <property type="evidence" value="ECO:0007669"/>
    <property type="project" value="UniProtKB-KW"/>
</dbReference>
<dbReference type="CDD" id="cd09274">
    <property type="entry name" value="RNase_HI_RT_Ty3"/>
    <property type="match status" value="1"/>
</dbReference>
<evidence type="ECO:0000256" key="2">
    <source>
        <dbReference type="ARBA" id="ARBA00022695"/>
    </source>
</evidence>
<feature type="domain" description="Reverse transcriptase RNase H-like" evidence="8">
    <location>
        <begin position="553"/>
        <end position="654"/>
    </location>
</feature>
<gene>
    <name evidence="9" type="primary">pol</name>
    <name evidence="9" type="ORF">CR513_37693</name>
</gene>
<evidence type="ECO:0000256" key="6">
    <source>
        <dbReference type="ARBA" id="ARBA00022918"/>
    </source>
</evidence>
<name>A0A371FTD5_MUCPR</name>
<protein>
    <submittedName>
        <fullName evidence="9">Retrovirus-related Pol polyprotein from transposon 17.6</fullName>
    </submittedName>
</protein>
<feature type="non-terminal residue" evidence="9">
    <location>
        <position position="1"/>
    </location>
</feature>
<dbReference type="InterPro" id="IPR043128">
    <property type="entry name" value="Rev_trsase/Diguanyl_cyclase"/>
</dbReference>
<keyword evidence="6" id="KW-0695">RNA-directed DNA polymerase</keyword>
<dbReference type="Gene3D" id="3.10.20.370">
    <property type="match status" value="1"/>
</dbReference>
<proteinExistence type="predicted"/>
<evidence type="ECO:0000259" key="8">
    <source>
        <dbReference type="Pfam" id="PF17917"/>
    </source>
</evidence>
<sequence length="708" mass="80087">MVVHTALEASLLIKESETESSPAPSRPSKIVSSPTLLRSSQRLAETMSNLSLPRLDQINLCQVQVSILHLTSARDFDARTRGNKLNIDAMMYQPWSPRYPKGERAWSYERFQPELTHGLPKFHNFASNTQHFDIRGSIASRGMNGIVVTNNPRLERNIDGCVADGHEPHTVPTKGEFIRELDQTDAHKQHGIPRGYVYHTTRSTRFAKTNCRINRHRIPITFQEIWTSFSNHPSPKEETMSDTTMKSGKELQQQQLVKVQYGFFELLDLESSDVTKYANCVEISKDVNVDAVTIDVPNYADSMSAATKSTEMVEVVEFVDDAFSSTEMTKVSTSVVDVPDPIEMVKTANSIDDVFDYVEMVEVSDCVKTVSDLAEVAEDERNKKRYGITLDKRSQISVGVITRDIARVDKSKSVLAQKKRLSPEGAALAKQVPSLPSLALEPIYYDENSIITCLDNLSKVLRRCIKSNLVLNFEKCHFMVIEGIVLGYLVLARGIEVDKAKVDGFIGDSSRISAKFPYFFQAVIEGHGLCFNQSCEQKKRLTSVPILQALNWELPFELMCDASNFALGAVLGQRVGKQPHVIAYASRTMDLTQVNYTTIEKESLAIMFALKKFRSYLLDSKVIVFSDHTMLKYLLKKLDAKPRLVRWMLLLQQFNVEIKDKKGVENVVADHLSRLEKEVDLIPIRDEFPNVCRYLQLLRCIHVSMRSI</sequence>
<dbReference type="AlphaFoldDB" id="A0A371FTD5"/>
<keyword evidence="5" id="KW-0378">Hydrolase</keyword>
<dbReference type="GO" id="GO:0004519">
    <property type="term" value="F:endonuclease activity"/>
    <property type="evidence" value="ECO:0007669"/>
    <property type="project" value="UniProtKB-KW"/>
</dbReference>
<evidence type="ECO:0000313" key="9">
    <source>
        <dbReference type="EMBL" id="RDX81607.1"/>
    </source>
</evidence>
<dbReference type="FunFam" id="3.10.20.370:FF:000001">
    <property type="entry name" value="Retrovirus-related Pol polyprotein from transposon 17.6-like protein"/>
    <property type="match status" value="1"/>
</dbReference>
<evidence type="ECO:0000256" key="4">
    <source>
        <dbReference type="ARBA" id="ARBA00022759"/>
    </source>
</evidence>
<evidence type="ECO:0000256" key="1">
    <source>
        <dbReference type="ARBA" id="ARBA00022679"/>
    </source>
</evidence>
<dbReference type="GO" id="GO:0016787">
    <property type="term" value="F:hydrolase activity"/>
    <property type="evidence" value="ECO:0007669"/>
    <property type="project" value="UniProtKB-KW"/>
</dbReference>
<dbReference type="InterPro" id="IPR041373">
    <property type="entry name" value="RT_RNaseH"/>
</dbReference>
<reference evidence="9" key="1">
    <citation type="submission" date="2018-05" db="EMBL/GenBank/DDBJ databases">
        <title>Draft genome of Mucuna pruriens seed.</title>
        <authorList>
            <person name="Nnadi N.E."/>
            <person name="Vos R."/>
            <person name="Hasami M.H."/>
            <person name="Devisetty U.K."/>
            <person name="Aguiy J.C."/>
        </authorList>
    </citation>
    <scope>NUCLEOTIDE SEQUENCE [LARGE SCALE GENOMIC DNA]</scope>
    <source>
        <strain evidence="9">JCA_2017</strain>
    </source>
</reference>
<keyword evidence="1" id="KW-0808">Transferase</keyword>
<evidence type="ECO:0000256" key="5">
    <source>
        <dbReference type="ARBA" id="ARBA00022801"/>
    </source>
</evidence>